<protein>
    <submittedName>
        <fullName evidence="1">Uncharacterized protein</fullName>
    </submittedName>
</protein>
<organism evidence="1 2">
    <name type="scientific">Pseudomonas syringae pv. lapsa</name>
    <dbReference type="NCBI Taxonomy" id="199201"/>
    <lineage>
        <taxon>Bacteria</taxon>
        <taxon>Pseudomonadati</taxon>
        <taxon>Pseudomonadota</taxon>
        <taxon>Gammaproteobacteria</taxon>
        <taxon>Pseudomonadales</taxon>
        <taxon>Pseudomonadaceae</taxon>
        <taxon>Pseudomonas</taxon>
        <taxon>Pseudomonas syringae</taxon>
    </lineage>
</organism>
<dbReference type="EMBL" id="RBNO01000100">
    <property type="protein sequence ID" value="RML22850.1"/>
    <property type="molecule type" value="Genomic_DNA"/>
</dbReference>
<sequence>MRMKKDELVSLGPKIQIAIAAGKAAAEACTNDGGSANCDRVVIPIPGLRAASAAGLPGYVQKKSGWHQQGIHLDTPWPGIGNQHSAGVQAMHNSLKEQGVDCYVYYQID</sequence>
<dbReference type="AlphaFoldDB" id="A0AB73ZZR7"/>
<evidence type="ECO:0000313" key="1">
    <source>
        <dbReference type="EMBL" id="RML22850.1"/>
    </source>
</evidence>
<gene>
    <name evidence="1" type="ORF">ALQ98_03737</name>
</gene>
<reference evidence="1 2" key="1">
    <citation type="submission" date="2018-08" db="EMBL/GenBank/DDBJ databases">
        <title>Recombination of ecologically and evolutionarily significant loci maintains genetic cohesion in the Pseudomonas syringae species complex.</title>
        <authorList>
            <person name="Dillon M."/>
            <person name="Thakur S."/>
            <person name="Almeida R.N.D."/>
            <person name="Weir B.S."/>
            <person name="Guttman D.S."/>
        </authorList>
    </citation>
    <scope>NUCLEOTIDE SEQUENCE [LARGE SCALE GENOMIC DNA]</scope>
    <source>
        <strain evidence="1 2">ICMP 3946</strain>
    </source>
</reference>
<comment type="caution">
    <text evidence="1">The sequence shown here is derived from an EMBL/GenBank/DDBJ whole genome shotgun (WGS) entry which is preliminary data.</text>
</comment>
<evidence type="ECO:0000313" key="2">
    <source>
        <dbReference type="Proteomes" id="UP000267978"/>
    </source>
</evidence>
<proteinExistence type="predicted"/>
<dbReference type="Proteomes" id="UP000267978">
    <property type="component" value="Unassembled WGS sequence"/>
</dbReference>
<name>A0AB73ZZR7_PSESX</name>
<accession>A0AB73ZZR7</accession>